<evidence type="ECO:0000256" key="5">
    <source>
        <dbReference type="ARBA" id="ARBA00023163"/>
    </source>
</evidence>
<reference evidence="10" key="1">
    <citation type="submission" date="2023-08" db="EMBL/GenBank/DDBJ databases">
        <title>Black Yeasts Isolated from many extreme environments.</title>
        <authorList>
            <person name="Coleine C."/>
            <person name="Stajich J.E."/>
            <person name="Selbmann L."/>
        </authorList>
    </citation>
    <scope>NUCLEOTIDE SEQUENCE</scope>
    <source>
        <strain evidence="10">CCFEE 5401</strain>
    </source>
</reference>
<feature type="compositionally biased region" description="Basic and acidic residues" evidence="7">
    <location>
        <begin position="1183"/>
        <end position="1206"/>
    </location>
</feature>
<dbReference type="GO" id="GO:0140951">
    <property type="term" value="F:histone H3K27 trimethyltransferase activity"/>
    <property type="evidence" value="ECO:0007669"/>
    <property type="project" value="UniProtKB-EC"/>
</dbReference>
<evidence type="ECO:0000256" key="4">
    <source>
        <dbReference type="ARBA" id="ARBA00023015"/>
    </source>
</evidence>
<dbReference type="Pfam" id="PF18264">
    <property type="entry name" value="preSET_CXC"/>
    <property type="match status" value="1"/>
</dbReference>
<dbReference type="InterPro" id="IPR046341">
    <property type="entry name" value="SET_dom_sf"/>
</dbReference>
<feature type="region of interest" description="Disordered" evidence="7">
    <location>
        <begin position="1220"/>
        <end position="1263"/>
    </location>
</feature>
<evidence type="ECO:0000256" key="7">
    <source>
        <dbReference type="SAM" id="MobiDB-lite"/>
    </source>
</evidence>
<feature type="compositionally biased region" description="Polar residues" evidence="7">
    <location>
        <begin position="388"/>
        <end position="399"/>
    </location>
</feature>
<dbReference type="Proteomes" id="UP001310890">
    <property type="component" value="Unassembled WGS sequence"/>
</dbReference>
<evidence type="ECO:0000256" key="1">
    <source>
        <dbReference type="ARBA" id="ARBA00022603"/>
    </source>
</evidence>
<name>A0AAN7TCU9_9PEZI</name>
<comment type="catalytic activity">
    <reaction evidence="6">
        <text>L-lysyl(27)-[histone H3] + 3 S-adenosyl-L-methionine = N(6),N(6),N(6)-trimethyl-L-lysyl(27)-[histone H3] + 3 S-adenosyl-L-homocysteine + 3 H(+)</text>
        <dbReference type="Rhea" id="RHEA:60292"/>
        <dbReference type="Rhea" id="RHEA-COMP:15535"/>
        <dbReference type="Rhea" id="RHEA-COMP:15548"/>
        <dbReference type="ChEBI" id="CHEBI:15378"/>
        <dbReference type="ChEBI" id="CHEBI:29969"/>
        <dbReference type="ChEBI" id="CHEBI:57856"/>
        <dbReference type="ChEBI" id="CHEBI:59789"/>
        <dbReference type="ChEBI" id="CHEBI:61961"/>
        <dbReference type="EC" id="2.1.1.356"/>
    </reaction>
</comment>
<dbReference type="PROSITE" id="PS50280">
    <property type="entry name" value="SET"/>
    <property type="match status" value="1"/>
</dbReference>
<dbReference type="GO" id="GO:0005634">
    <property type="term" value="C:nucleus"/>
    <property type="evidence" value="ECO:0007669"/>
    <property type="project" value="TreeGrafter"/>
</dbReference>
<feature type="region of interest" description="Disordered" evidence="7">
    <location>
        <begin position="1132"/>
        <end position="1206"/>
    </location>
</feature>
<dbReference type="EMBL" id="JAVRRL010000051">
    <property type="protein sequence ID" value="KAK5110295.1"/>
    <property type="molecule type" value="Genomic_DNA"/>
</dbReference>
<evidence type="ECO:0000256" key="3">
    <source>
        <dbReference type="ARBA" id="ARBA00022691"/>
    </source>
</evidence>
<comment type="caution">
    <text evidence="10">The sequence shown here is derived from an EMBL/GenBank/DDBJ whole genome shotgun (WGS) entry which is preliminary data.</text>
</comment>
<dbReference type="InterPro" id="IPR026489">
    <property type="entry name" value="CXC_dom"/>
</dbReference>
<feature type="compositionally biased region" description="Basic and acidic residues" evidence="7">
    <location>
        <begin position="258"/>
        <end position="267"/>
    </location>
</feature>
<sequence>MAPVTNSVIDMPSEDGWPAQGQDAEVGDLLKPESKQAVGPLGGDSPRSLGTPRIDNNQGQNSYPKGSVQPAKLSQSDRRGEDGAKKRKRQRLAATATSAKAATSKDNAPSEARMSKEGKAAIASFVRAFEDKFIGRKPKLPNADHAGSQRRKTASSASTTEQPPQELSNIGVKRARDSEGLPASSKRQKLLLFDTEFYSGPRSASSMPTPPRPPPWSTAVHIDLTGISDPPSSSRENAIVLTDEDEPKGTKASQSQHPIEREREKSIADSLDMANGKGSQKPAANAMFASKDKTIDLSMTTGQAKRSFVRQNAVVETSKVPARTKKQQHKSSKDLDLERATFTQLSNRGSTLASGALEKDKSSRLGASQKLPSPIKASLRHGQPKGRVTSTNQEAISEQEQVDSALPGKKLSRLMQHKASSGAQPETNKRDESNTSHSVSPAVVSGISLLQKDTEQSPNHADVRAEEDFDFIVAARDEGLTPPVTALGLSERVEHVLGKYLEEARGDNEYWSRVQLRRARTSANNVSLAERGVQSSVPYSFVKMKPLVAQSMGKASKSMEKVAEVQVERTTVSGVKAVKSKMAYPVISLTFPTDMPSYAHFVPIKENFLAPNITTMQSWPYFDEDFDYHSAQAAGLNEQYHIDVNGRKLKLLRLLQAQKYEEYVESALQNLEITWADVLRFLFHPIPDVGQDKDAKKALARRDEFCSEEFSRQGERTAEVLQRLPLSTIDQLAKAATLCENFSRMCKFSLWHVARRHLYDKKAAEMPATSADRLDELTCQHCLRLECPQHGELPERTDREYEEAGDVGGRKWGDHVVETDIVNPPNHNCHYHIAFPLRSSKATVPQERAKGPKRSLPYWLSDSFKHDLQERGPFYGCEHPGSTCENARCLCFELGLPCEKICACSSGCARKFQGCSCKITGKRKGQSNMCYEDDRCICWQLQRECDADLCGDCGVSELLDGFHRHDEDACRGKCQNASIQRAMPKNTIVGDSGIHGLGLYAGEDMKKHDFVGEYTGEVITKEESERRGAVYDLQRLSYLFVLNASQEIDSTYFGNDIRFINHAGADSVNLYAKVVLVDAVHRIALFAHKDVKKGTELMFDYGPKFPDEQLGGKKSKARARQTKTVRDALHEVQVEEDESGNTRAKKVPSGKVSISTLSPKKKGIARPVGESRQLSRKSVLQADEARSISRRSQSRDTLVDDGRPPADRLWTYNIAQDGPEVGIDLGLGAQQDDDDSDFEDEDGLNTPSSSPREEFAGRQRRMR</sequence>
<feature type="compositionally biased region" description="Polar residues" evidence="7">
    <location>
        <begin position="54"/>
        <end position="64"/>
    </location>
</feature>
<organism evidence="10 11">
    <name type="scientific">Meristemomyces frigidus</name>
    <dbReference type="NCBI Taxonomy" id="1508187"/>
    <lineage>
        <taxon>Eukaryota</taxon>
        <taxon>Fungi</taxon>
        <taxon>Dikarya</taxon>
        <taxon>Ascomycota</taxon>
        <taxon>Pezizomycotina</taxon>
        <taxon>Dothideomycetes</taxon>
        <taxon>Dothideomycetidae</taxon>
        <taxon>Mycosphaerellales</taxon>
        <taxon>Teratosphaeriaceae</taxon>
        <taxon>Meristemomyces</taxon>
    </lineage>
</organism>
<evidence type="ECO:0000256" key="6">
    <source>
        <dbReference type="ARBA" id="ARBA00048568"/>
    </source>
</evidence>
<feature type="region of interest" description="Disordered" evidence="7">
    <location>
        <begin position="312"/>
        <end position="442"/>
    </location>
</feature>
<keyword evidence="5" id="KW-0804">Transcription</keyword>
<dbReference type="GO" id="GO:0032259">
    <property type="term" value="P:methylation"/>
    <property type="evidence" value="ECO:0007669"/>
    <property type="project" value="UniProtKB-KW"/>
</dbReference>
<evidence type="ECO:0008006" key="12">
    <source>
        <dbReference type="Google" id="ProtNLM"/>
    </source>
</evidence>
<dbReference type="PANTHER" id="PTHR45747:SF4">
    <property type="entry name" value="HISTONE-LYSINE N-METHYLTRANSFERASE E(Z)"/>
    <property type="match status" value="1"/>
</dbReference>
<keyword evidence="2" id="KW-0808">Transferase</keyword>
<dbReference type="InterPro" id="IPR045318">
    <property type="entry name" value="EZH1/2-like"/>
</dbReference>
<keyword evidence="3" id="KW-0949">S-adenosyl-L-methionine</keyword>
<feature type="compositionally biased region" description="Acidic residues" evidence="7">
    <location>
        <begin position="1231"/>
        <end position="1243"/>
    </location>
</feature>
<dbReference type="InterPro" id="IPR001214">
    <property type="entry name" value="SET_dom"/>
</dbReference>
<dbReference type="GO" id="GO:0003682">
    <property type="term" value="F:chromatin binding"/>
    <property type="evidence" value="ECO:0007669"/>
    <property type="project" value="TreeGrafter"/>
</dbReference>
<evidence type="ECO:0000313" key="10">
    <source>
        <dbReference type="EMBL" id="KAK5110295.1"/>
    </source>
</evidence>
<dbReference type="AlphaFoldDB" id="A0AAN7TCU9"/>
<dbReference type="InterPro" id="IPR041355">
    <property type="entry name" value="Pre-SET_CXC"/>
</dbReference>
<keyword evidence="1" id="KW-0489">Methyltransferase</keyword>
<dbReference type="PANTHER" id="PTHR45747">
    <property type="entry name" value="HISTONE-LYSINE N-METHYLTRANSFERASE E(Z)"/>
    <property type="match status" value="1"/>
</dbReference>
<feature type="compositionally biased region" description="Polar residues" evidence="7">
    <location>
        <begin position="154"/>
        <end position="168"/>
    </location>
</feature>
<dbReference type="SUPFAM" id="SSF82199">
    <property type="entry name" value="SET domain"/>
    <property type="match status" value="1"/>
</dbReference>
<feature type="compositionally biased region" description="Polar residues" evidence="7">
    <location>
        <begin position="341"/>
        <end position="353"/>
    </location>
</feature>
<dbReference type="Gene3D" id="2.170.270.10">
    <property type="entry name" value="SET domain"/>
    <property type="match status" value="1"/>
</dbReference>
<dbReference type="SMART" id="SM00317">
    <property type="entry name" value="SET"/>
    <property type="match status" value="1"/>
</dbReference>
<dbReference type="Pfam" id="PF00856">
    <property type="entry name" value="SET"/>
    <property type="match status" value="1"/>
</dbReference>
<feature type="domain" description="SET" evidence="8">
    <location>
        <begin position="985"/>
        <end position="1102"/>
    </location>
</feature>
<evidence type="ECO:0000313" key="11">
    <source>
        <dbReference type="Proteomes" id="UP001310890"/>
    </source>
</evidence>
<accession>A0AAN7TCU9</accession>
<dbReference type="PROSITE" id="PS51633">
    <property type="entry name" value="CXC"/>
    <property type="match status" value="1"/>
</dbReference>
<gene>
    <name evidence="10" type="ORF">LTR62_006148</name>
</gene>
<proteinExistence type="predicted"/>
<evidence type="ECO:0000256" key="2">
    <source>
        <dbReference type="ARBA" id="ARBA00022679"/>
    </source>
</evidence>
<feature type="domain" description="CXC" evidence="9">
    <location>
        <begin position="853"/>
        <end position="970"/>
    </location>
</feature>
<evidence type="ECO:0000259" key="8">
    <source>
        <dbReference type="PROSITE" id="PS50280"/>
    </source>
</evidence>
<evidence type="ECO:0000259" key="9">
    <source>
        <dbReference type="PROSITE" id="PS51633"/>
    </source>
</evidence>
<feature type="region of interest" description="Disordered" evidence="7">
    <location>
        <begin position="1"/>
        <end position="117"/>
    </location>
</feature>
<keyword evidence="4" id="KW-0805">Transcription regulation</keyword>
<feature type="region of interest" description="Disordered" evidence="7">
    <location>
        <begin position="134"/>
        <end position="286"/>
    </location>
</feature>
<dbReference type="GO" id="GO:0031507">
    <property type="term" value="P:heterochromatin formation"/>
    <property type="evidence" value="ECO:0007669"/>
    <property type="project" value="TreeGrafter"/>
</dbReference>
<feature type="compositionally biased region" description="Low complexity" evidence="7">
    <location>
        <begin position="93"/>
        <end position="105"/>
    </location>
</feature>
<protein>
    <recommendedName>
        <fullName evidence="12">SET domain-containing protein</fullName>
    </recommendedName>
</protein>
<feature type="compositionally biased region" description="Basic and acidic residues" evidence="7">
    <location>
        <begin position="75"/>
        <end position="84"/>
    </location>
</feature>